<feature type="region of interest" description="Disordered" evidence="1">
    <location>
        <begin position="1"/>
        <end position="43"/>
    </location>
</feature>
<accession>M3XSQ0</accession>
<organism evidence="2">
    <name type="scientific">Mustela putorius furo</name>
    <name type="common">European domestic ferret</name>
    <name type="synonym">Mustela furo</name>
    <dbReference type="NCBI Taxonomy" id="9669"/>
    <lineage>
        <taxon>Eukaryota</taxon>
        <taxon>Metazoa</taxon>
        <taxon>Chordata</taxon>
        <taxon>Craniata</taxon>
        <taxon>Vertebrata</taxon>
        <taxon>Euteleostomi</taxon>
        <taxon>Mammalia</taxon>
        <taxon>Eutheria</taxon>
        <taxon>Laurasiatheria</taxon>
        <taxon>Carnivora</taxon>
        <taxon>Caniformia</taxon>
        <taxon>Musteloidea</taxon>
        <taxon>Mustelidae</taxon>
        <taxon>Mustelinae</taxon>
        <taxon>Mustela</taxon>
    </lineage>
</organism>
<feature type="compositionally biased region" description="Gly residues" evidence="1">
    <location>
        <begin position="88"/>
        <end position="100"/>
    </location>
</feature>
<evidence type="ECO:0000256" key="1">
    <source>
        <dbReference type="SAM" id="MobiDB-lite"/>
    </source>
</evidence>
<feature type="compositionally biased region" description="Pro residues" evidence="1">
    <location>
        <begin position="1"/>
        <end position="15"/>
    </location>
</feature>
<dbReference type="Ensembl" id="ENSMPUT00000002143.1">
    <property type="protein sequence ID" value="ENSMPUP00000002100.1"/>
    <property type="gene ID" value="ENSMPUG00000002121.1"/>
</dbReference>
<proteinExistence type="predicted"/>
<feature type="region of interest" description="Disordered" evidence="1">
    <location>
        <begin position="83"/>
        <end position="213"/>
    </location>
</feature>
<reference evidence="2" key="1">
    <citation type="submission" date="2024-06" db="UniProtKB">
        <authorList>
            <consortium name="Ensembl"/>
        </authorList>
    </citation>
    <scope>IDENTIFICATION</scope>
</reference>
<dbReference type="HOGENOM" id="CLU_1294001_0_0_1"/>
<protein>
    <submittedName>
        <fullName evidence="2">Uncharacterized protein</fullName>
    </submittedName>
</protein>
<sequence>MPLAGSPPSPLPPAPVLGYKVSREEGPPLLPETPRDEDSSPAPCCAGRGCWASPCPPLPCLLQLLQLRETPDLCGRLALLQDQDQGGAPAGEPGGEGLRGGVHAHAQPARPGEQRGGRHPVLPGRPVQPEPAEQRARPHPVPRRQPRPGPSPRPPRPPRGPQPVTSPRRGTPSLSQALPAPQPLPLACGEGSLGSPWLSWPARVWGPLSQTER</sequence>
<feature type="compositionally biased region" description="Basic residues" evidence="1">
    <location>
        <begin position="137"/>
        <end position="146"/>
    </location>
</feature>
<name>M3XSQ0_MUSPF</name>
<dbReference type="EMBL" id="AEYP01014274">
    <property type="status" value="NOT_ANNOTATED_CDS"/>
    <property type="molecule type" value="Genomic_DNA"/>
</dbReference>
<dbReference type="InParanoid" id="M3XSQ0"/>
<evidence type="ECO:0000313" key="2">
    <source>
        <dbReference type="Ensembl" id="ENSMPUP00000002100.1"/>
    </source>
</evidence>
<dbReference type="AlphaFoldDB" id="M3XSQ0"/>
<feature type="compositionally biased region" description="Low complexity" evidence="1">
    <location>
        <begin position="162"/>
        <end position="179"/>
    </location>
</feature>
<feature type="compositionally biased region" description="Pro residues" evidence="1">
    <location>
        <begin position="147"/>
        <end position="161"/>
    </location>
</feature>